<accession>A0A1M5VYB9</accession>
<evidence type="ECO:0000259" key="2">
    <source>
        <dbReference type="Pfam" id="PF22747"/>
    </source>
</evidence>
<reference evidence="3 4" key="1">
    <citation type="submission" date="2016-11" db="EMBL/GenBank/DDBJ databases">
        <authorList>
            <person name="Jaros S."/>
            <person name="Januszkiewicz K."/>
            <person name="Wedrychowicz H."/>
        </authorList>
    </citation>
    <scope>NUCLEOTIDE SEQUENCE [LARGE SCALE GENOMIC DNA]</scope>
    <source>
        <strain evidence="3 4">DSM 13106</strain>
    </source>
</reference>
<gene>
    <name evidence="3" type="ORF">SAMN02745180_01113</name>
</gene>
<dbReference type="STRING" id="1123281.SAMN02745180_01113"/>
<dbReference type="InterPro" id="IPR053957">
    <property type="entry name" value="DUF2089_Zn_ribbon"/>
</dbReference>
<name>A0A1M5VYB9_9FIRM</name>
<evidence type="ECO:0000313" key="3">
    <source>
        <dbReference type="EMBL" id="SHH80197.1"/>
    </source>
</evidence>
<evidence type="ECO:0000259" key="1">
    <source>
        <dbReference type="Pfam" id="PF09862"/>
    </source>
</evidence>
<sequence>MMNNEVIGKCPVCGNEMEVTKLSCNSCGTSIEGHFSLCKFCKLSDEQKDFVEVFIKNRGNIKEIEKELGISYPTVRNKLESVIEALGYSPKYNVPNINKKEILEKLSNGEITSEEAINLLKGEE</sequence>
<dbReference type="Pfam" id="PF09862">
    <property type="entry name" value="DUF2089"/>
    <property type="match status" value="1"/>
</dbReference>
<evidence type="ECO:0008006" key="5">
    <source>
        <dbReference type="Google" id="ProtNLM"/>
    </source>
</evidence>
<keyword evidence="4" id="KW-1185">Reference proteome</keyword>
<protein>
    <recommendedName>
        <fullName evidence="5">DUF2089 domain-containing protein</fullName>
    </recommendedName>
</protein>
<dbReference type="AlphaFoldDB" id="A0A1M5VYB9"/>
<organism evidence="3 4">
    <name type="scientific">Sporanaerobacter acetigenes DSM 13106</name>
    <dbReference type="NCBI Taxonomy" id="1123281"/>
    <lineage>
        <taxon>Bacteria</taxon>
        <taxon>Bacillati</taxon>
        <taxon>Bacillota</taxon>
        <taxon>Tissierellia</taxon>
        <taxon>Tissierellales</taxon>
        <taxon>Sporanaerobacteraceae</taxon>
        <taxon>Sporanaerobacter</taxon>
    </lineage>
</organism>
<dbReference type="InterPro" id="IPR013324">
    <property type="entry name" value="RNA_pol_sigma_r3/r4-like"/>
</dbReference>
<evidence type="ECO:0000313" key="4">
    <source>
        <dbReference type="Proteomes" id="UP000184389"/>
    </source>
</evidence>
<dbReference type="Proteomes" id="UP000184389">
    <property type="component" value="Unassembled WGS sequence"/>
</dbReference>
<feature type="domain" description="DUF2089" evidence="2">
    <location>
        <begin position="10"/>
        <end position="41"/>
    </location>
</feature>
<dbReference type="InterPro" id="IPR018658">
    <property type="entry name" value="DUF2089"/>
</dbReference>
<dbReference type="Pfam" id="PF22747">
    <property type="entry name" value="Zn_ribbon_DUF2089"/>
    <property type="match status" value="1"/>
</dbReference>
<proteinExistence type="predicted"/>
<dbReference type="EMBL" id="FQXR01000004">
    <property type="protein sequence ID" value="SHH80197.1"/>
    <property type="molecule type" value="Genomic_DNA"/>
</dbReference>
<dbReference type="SUPFAM" id="SSF88659">
    <property type="entry name" value="Sigma3 and sigma4 domains of RNA polymerase sigma factors"/>
    <property type="match status" value="1"/>
</dbReference>
<feature type="domain" description="DUF2089" evidence="1">
    <location>
        <begin position="43"/>
        <end position="88"/>
    </location>
</feature>